<comment type="caution">
    <text evidence="8">The sequence shown here is derived from an EMBL/GenBank/DDBJ whole genome shotgun (WGS) entry which is preliminary data.</text>
</comment>
<organism evidence="8 9">
    <name type="scientific">Pseudaquabacterium inlustre</name>
    <dbReference type="NCBI Taxonomy" id="2984192"/>
    <lineage>
        <taxon>Bacteria</taxon>
        <taxon>Pseudomonadati</taxon>
        <taxon>Pseudomonadota</taxon>
        <taxon>Betaproteobacteria</taxon>
        <taxon>Burkholderiales</taxon>
        <taxon>Sphaerotilaceae</taxon>
        <taxon>Pseudaquabacterium</taxon>
    </lineage>
</organism>
<dbReference type="InterPro" id="IPR036271">
    <property type="entry name" value="Tet_transcr_reg_TetR-rel_C_sf"/>
</dbReference>
<evidence type="ECO:0000259" key="7">
    <source>
        <dbReference type="PROSITE" id="PS50977"/>
    </source>
</evidence>
<feature type="compositionally biased region" description="Low complexity" evidence="6">
    <location>
        <begin position="1"/>
        <end position="13"/>
    </location>
</feature>
<reference evidence="8 9" key="1">
    <citation type="submission" date="2024-04" db="EMBL/GenBank/DDBJ databases">
        <title>Novel species of the genus Ideonella isolated from streams.</title>
        <authorList>
            <person name="Lu H."/>
        </authorList>
    </citation>
    <scope>NUCLEOTIDE SEQUENCE [LARGE SCALE GENOMIC DNA]</scope>
    <source>
        <strain evidence="8 9">DXS22W</strain>
    </source>
</reference>
<protein>
    <submittedName>
        <fullName evidence="8">TetR/AcrR family transcriptional regulator</fullName>
    </submittedName>
</protein>
<dbReference type="PROSITE" id="PS01081">
    <property type="entry name" value="HTH_TETR_1"/>
    <property type="match status" value="1"/>
</dbReference>
<dbReference type="InterPro" id="IPR023772">
    <property type="entry name" value="DNA-bd_HTH_TetR-type_CS"/>
</dbReference>
<dbReference type="Gene3D" id="1.10.357.10">
    <property type="entry name" value="Tetracycline Repressor, domain 2"/>
    <property type="match status" value="1"/>
</dbReference>
<dbReference type="EMBL" id="JBBUTH010000011">
    <property type="protein sequence ID" value="MEK8053554.1"/>
    <property type="molecule type" value="Genomic_DNA"/>
</dbReference>
<dbReference type="InterPro" id="IPR001647">
    <property type="entry name" value="HTH_TetR"/>
</dbReference>
<evidence type="ECO:0000313" key="8">
    <source>
        <dbReference type="EMBL" id="MEK8053554.1"/>
    </source>
</evidence>
<dbReference type="PANTHER" id="PTHR30055">
    <property type="entry name" value="HTH-TYPE TRANSCRIPTIONAL REGULATOR RUTR"/>
    <property type="match status" value="1"/>
</dbReference>
<dbReference type="Pfam" id="PF17932">
    <property type="entry name" value="TetR_C_24"/>
    <property type="match status" value="1"/>
</dbReference>
<dbReference type="SUPFAM" id="SSF48498">
    <property type="entry name" value="Tetracyclin repressor-like, C-terminal domain"/>
    <property type="match status" value="1"/>
</dbReference>
<evidence type="ECO:0000256" key="2">
    <source>
        <dbReference type="ARBA" id="ARBA00023015"/>
    </source>
</evidence>
<keyword evidence="1" id="KW-0678">Repressor</keyword>
<evidence type="ECO:0000256" key="4">
    <source>
        <dbReference type="ARBA" id="ARBA00023163"/>
    </source>
</evidence>
<dbReference type="Proteomes" id="UP001365405">
    <property type="component" value="Unassembled WGS sequence"/>
</dbReference>
<dbReference type="PRINTS" id="PR00455">
    <property type="entry name" value="HTHTETR"/>
</dbReference>
<feature type="domain" description="HTH tetR-type" evidence="7">
    <location>
        <begin position="18"/>
        <end position="78"/>
    </location>
</feature>
<dbReference type="InterPro" id="IPR009057">
    <property type="entry name" value="Homeodomain-like_sf"/>
</dbReference>
<sequence length="223" mass="25436">MARGQRGPRQRQPTAGTDAKREAILRAAESLFHTQGYARTTIDQVAERLGVTKPFVYYYFRNKQELFETLSWTPAVACFTVLDDGTLDQLPAHQQAAQALERLIRATLAHYPAAFFSYREPQAYRPEYLAEQKRLAHHFYDKFCALLERGRAEGTLRFAADQETRITALAACSLPGFLYSWYRPEGRLPAEAVVQQLSRLAWRVIGLADMPDPTPTAQRRRCP</sequence>
<evidence type="ECO:0000313" key="9">
    <source>
        <dbReference type="Proteomes" id="UP001365405"/>
    </source>
</evidence>
<proteinExistence type="predicted"/>
<keyword evidence="2" id="KW-0805">Transcription regulation</keyword>
<feature type="DNA-binding region" description="H-T-H motif" evidence="5">
    <location>
        <begin position="41"/>
        <end position="60"/>
    </location>
</feature>
<dbReference type="PROSITE" id="PS50977">
    <property type="entry name" value="HTH_TETR_2"/>
    <property type="match status" value="1"/>
</dbReference>
<keyword evidence="9" id="KW-1185">Reference proteome</keyword>
<keyword evidence="3 5" id="KW-0238">DNA-binding</keyword>
<dbReference type="InterPro" id="IPR041490">
    <property type="entry name" value="KstR2_TetR_C"/>
</dbReference>
<evidence type="ECO:0000256" key="1">
    <source>
        <dbReference type="ARBA" id="ARBA00022491"/>
    </source>
</evidence>
<dbReference type="RefSeq" id="WP_341413303.1">
    <property type="nucleotide sequence ID" value="NZ_JBBUTH010000011.1"/>
</dbReference>
<gene>
    <name evidence="8" type="ORF">AACH10_25080</name>
</gene>
<feature type="region of interest" description="Disordered" evidence="6">
    <location>
        <begin position="1"/>
        <end position="20"/>
    </location>
</feature>
<accession>A0ABU9CS24</accession>
<dbReference type="PANTHER" id="PTHR30055:SF175">
    <property type="entry name" value="HTH-TYPE TRANSCRIPTIONAL REPRESSOR KSTR2"/>
    <property type="match status" value="1"/>
</dbReference>
<dbReference type="InterPro" id="IPR050109">
    <property type="entry name" value="HTH-type_TetR-like_transc_reg"/>
</dbReference>
<evidence type="ECO:0000256" key="5">
    <source>
        <dbReference type="PROSITE-ProRule" id="PRU00335"/>
    </source>
</evidence>
<dbReference type="Pfam" id="PF00440">
    <property type="entry name" value="TetR_N"/>
    <property type="match status" value="1"/>
</dbReference>
<name>A0ABU9CS24_9BURK</name>
<evidence type="ECO:0000256" key="6">
    <source>
        <dbReference type="SAM" id="MobiDB-lite"/>
    </source>
</evidence>
<dbReference type="SUPFAM" id="SSF46689">
    <property type="entry name" value="Homeodomain-like"/>
    <property type="match status" value="1"/>
</dbReference>
<evidence type="ECO:0000256" key="3">
    <source>
        <dbReference type="ARBA" id="ARBA00023125"/>
    </source>
</evidence>
<keyword evidence="4" id="KW-0804">Transcription</keyword>